<gene>
    <name evidence="1" type="ORF">Pint_24667</name>
</gene>
<dbReference type="Proteomes" id="UP001163603">
    <property type="component" value="Chromosome 7"/>
</dbReference>
<reference evidence="2" key="1">
    <citation type="journal article" date="2023" name="G3 (Bethesda)">
        <title>Genome assembly and association tests identify interacting loci associated with vigor, precocity, and sex in interspecific pistachio rootstocks.</title>
        <authorList>
            <person name="Palmer W."/>
            <person name="Jacygrad E."/>
            <person name="Sagayaradj S."/>
            <person name="Cavanaugh K."/>
            <person name="Han R."/>
            <person name="Bertier L."/>
            <person name="Beede B."/>
            <person name="Kafkas S."/>
            <person name="Golino D."/>
            <person name="Preece J."/>
            <person name="Michelmore R."/>
        </authorList>
    </citation>
    <scope>NUCLEOTIDE SEQUENCE [LARGE SCALE GENOMIC DNA]</scope>
</reference>
<name>A0ACC0YCL8_9ROSI</name>
<protein>
    <submittedName>
        <fullName evidence="1">Uncharacterized protein</fullName>
    </submittedName>
</protein>
<accession>A0ACC0YCL8</accession>
<comment type="caution">
    <text evidence="1">The sequence shown here is derived from an EMBL/GenBank/DDBJ whole genome shotgun (WGS) entry which is preliminary data.</text>
</comment>
<sequence>MAPELLTRRSSFITSLPILTLLLHIFLCTHCFAQPTRMNKQWYIYDYILNGDDGGWLKLCLDFTRLEYDHDLGQFIQRPKIEKPLFEKANRTTADDTVFYCRDYLSRIFASFEPGYNQSTSLSFLSRLAPNMTKMP</sequence>
<evidence type="ECO:0000313" key="1">
    <source>
        <dbReference type="EMBL" id="KAJ0034054.1"/>
    </source>
</evidence>
<keyword evidence="2" id="KW-1185">Reference proteome</keyword>
<dbReference type="EMBL" id="CM047742">
    <property type="protein sequence ID" value="KAJ0034054.1"/>
    <property type="molecule type" value="Genomic_DNA"/>
</dbReference>
<proteinExistence type="predicted"/>
<evidence type="ECO:0000313" key="2">
    <source>
        <dbReference type="Proteomes" id="UP001163603"/>
    </source>
</evidence>
<organism evidence="1 2">
    <name type="scientific">Pistacia integerrima</name>
    <dbReference type="NCBI Taxonomy" id="434235"/>
    <lineage>
        <taxon>Eukaryota</taxon>
        <taxon>Viridiplantae</taxon>
        <taxon>Streptophyta</taxon>
        <taxon>Embryophyta</taxon>
        <taxon>Tracheophyta</taxon>
        <taxon>Spermatophyta</taxon>
        <taxon>Magnoliopsida</taxon>
        <taxon>eudicotyledons</taxon>
        <taxon>Gunneridae</taxon>
        <taxon>Pentapetalae</taxon>
        <taxon>rosids</taxon>
        <taxon>malvids</taxon>
        <taxon>Sapindales</taxon>
        <taxon>Anacardiaceae</taxon>
        <taxon>Pistacia</taxon>
    </lineage>
</organism>